<dbReference type="HOGENOM" id="CLU_1625820_0_0_5"/>
<sequence length="163" mass="17280">MRDVVLLGLGICRHLISPESYVEMILMSPVALGSRPNSNVVVDFQTAQLRSLQHGAENAIDIRRNANCVNWQGVVVRIGSGTLLAGAILLSACSATTPPNGPSDIGNVPEAVVELAGPGQNLATARLRPEDGCYWYEHSGPVETTLLPLRTARGNPICVAKEA</sequence>
<geneLocation type="plasmid" evidence="1 2">
    <name>pRLO149_83</name>
</geneLocation>
<name>F7ZMD3_ROSLO</name>
<reference evidence="1 2" key="1">
    <citation type="journal article" date="2011" name="BMC Genomics">
        <title>Comparative genome analysis and genome-guided physiological analysis of Roseobacter litoralis.</title>
        <authorList>
            <person name="Kalhoefer D."/>
            <person name="Thole S."/>
            <person name="Voget S."/>
            <person name="Lehmann R."/>
            <person name="Liesegang H."/>
            <person name="Wollher A."/>
            <person name="Daniel R."/>
            <person name="Simon M."/>
            <person name="Brinkhoff T."/>
        </authorList>
    </citation>
    <scope>NUCLEOTIDE SEQUENCE [LARGE SCALE GENOMIC DNA]</scope>
    <source>
        <strain evidence="2">ATCC 49566 / DSM 6996 / JCM 21268 / NBRC 15278 / OCh 149</strain>
    </source>
</reference>
<organism evidence="1 2">
    <name type="scientific">Roseobacter litoralis (strain ATCC 49566 / DSM 6996 / JCM 21268 / NBRC 15278 / OCh 149)</name>
    <dbReference type="NCBI Taxonomy" id="391595"/>
    <lineage>
        <taxon>Bacteria</taxon>
        <taxon>Pseudomonadati</taxon>
        <taxon>Pseudomonadota</taxon>
        <taxon>Alphaproteobacteria</taxon>
        <taxon>Rhodobacterales</taxon>
        <taxon>Roseobacteraceae</taxon>
        <taxon>Roseobacter</taxon>
    </lineage>
</organism>
<dbReference type="AlphaFoldDB" id="F7ZMD3"/>
<protein>
    <submittedName>
        <fullName evidence="1">Uncharacterized protein</fullName>
    </submittedName>
</protein>
<gene>
    <name evidence="1" type="ordered locus">RLO149_p830390</name>
</gene>
<keyword evidence="1" id="KW-0614">Plasmid</keyword>
<keyword evidence="2" id="KW-1185">Reference proteome</keyword>
<accession>F7ZMD3</accession>
<evidence type="ECO:0000313" key="1">
    <source>
        <dbReference type="EMBL" id="AEI96470.1"/>
    </source>
</evidence>
<proteinExistence type="predicted"/>
<dbReference type="Proteomes" id="UP000001353">
    <property type="component" value="Plasmid pRLO149_83"/>
</dbReference>
<dbReference type="EMBL" id="CP002625">
    <property type="protein sequence ID" value="AEI96470.1"/>
    <property type="molecule type" value="Genomic_DNA"/>
</dbReference>
<evidence type="ECO:0000313" key="2">
    <source>
        <dbReference type="Proteomes" id="UP000001353"/>
    </source>
</evidence>
<dbReference type="KEGG" id="rli:RLO149_p830390"/>